<dbReference type="Gene3D" id="3.40.50.300">
    <property type="entry name" value="P-loop containing nucleotide triphosphate hydrolases"/>
    <property type="match status" value="1"/>
</dbReference>
<dbReference type="OrthoDB" id="2079174at2"/>
<protein>
    <recommendedName>
        <fullName evidence="4">ABC transporter domain-containing protein</fullName>
    </recommendedName>
</protein>
<dbReference type="PROSITE" id="PS00211">
    <property type="entry name" value="ABC_TRANSPORTER_1"/>
    <property type="match status" value="1"/>
</dbReference>
<dbReference type="InterPro" id="IPR003439">
    <property type="entry name" value="ABC_transporter-like_ATP-bd"/>
</dbReference>
<dbReference type="GO" id="GO:0005524">
    <property type="term" value="F:ATP binding"/>
    <property type="evidence" value="ECO:0007669"/>
    <property type="project" value="UniProtKB-KW"/>
</dbReference>
<dbReference type="AlphaFoldDB" id="A0A430ABK0"/>
<keyword evidence="6" id="KW-1185">Reference proteome</keyword>
<gene>
    <name evidence="5" type="ORF">CBF31_00835</name>
</gene>
<dbReference type="Proteomes" id="UP000287101">
    <property type="component" value="Unassembled WGS sequence"/>
</dbReference>
<dbReference type="InterPro" id="IPR027417">
    <property type="entry name" value="P-loop_NTPase"/>
</dbReference>
<sequence>MIQLKNLTKTIEGDRILDGMSLTLGEGLTFLTGPSGSGKSTLLRLLSGIDKAYEGEIKLGGQVLSELKGKEKSFLLNQKVGFIWQDYKLFNEMTVYENMMMPTHLAKGKVPNAEKIMNQLKLSVNSGTKVRDLSGGQRQRVAIARELMKDPDYLLADEPTSALDKETAADVMAIFRDLAKTRNVIIVTHDKTQLLETDQVVELAKGRVKEARNLDETAVNPALKLEKNRVLPFRKVATLLKTMVMTHKGRFLTAILALILGTTLLLGATSGTVEESKEGGLDNVLETYGDTVLDMNLVGSFTGAAGTGGEDDQGPSADVKQDVSSLYTRYKDDKRVQFVAYSEAFNEINITVEGKKYDVTNSGNAPVINKFLAGRIADGKENEVVVPVSFVKKMGLSNEDALGKEIDFSAKVTTWKGDEPIFKPTETKAKIVGVIDTTIATGTGADFFTYEIEDSFFFSESALTQLLSVSDKKVSESNFILRATTPQTLIELRDEMTSEGIVPLGNFEVVEDVVNLSEETDEQKSNVQGIMLVVVTVMIAAIYLISSLLRRKEYAIYKLNGYDRVNMTLLNTVETVFEIVMAGVLLVILAPMLTNVMGSVMGVEEPVQQPVSQTLLVVTVLGLLGGIVREVILRTTTVMRAFKVGKN</sequence>
<evidence type="ECO:0000256" key="2">
    <source>
        <dbReference type="ARBA" id="ARBA00022840"/>
    </source>
</evidence>
<feature type="domain" description="ABC transporter" evidence="4">
    <location>
        <begin position="2"/>
        <end position="230"/>
    </location>
</feature>
<keyword evidence="1" id="KW-0547">Nucleotide-binding</keyword>
<dbReference type="InterPro" id="IPR017871">
    <property type="entry name" value="ABC_transporter-like_CS"/>
</dbReference>
<evidence type="ECO:0000256" key="1">
    <source>
        <dbReference type="ARBA" id="ARBA00022741"/>
    </source>
</evidence>
<dbReference type="SUPFAM" id="SSF52540">
    <property type="entry name" value="P-loop containing nucleoside triphosphate hydrolases"/>
    <property type="match status" value="1"/>
</dbReference>
<organism evidence="5 6">
    <name type="scientific">Vagococcus fessus</name>
    <dbReference type="NCBI Taxonomy" id="120370"/>
    <lineage>
        <taxon>Bacteria</taxon>
        <taxon>Bacillati</taxon>
        <taxon>Bacillota</taxon>
        <taxon>Bacilli</taxon>
        <taxon>Lactobacillales</taxon>
        <taxon>Enterococcaceae</taxon>
        <taxon>Vagococcus</taxon>
    </lineage>
</organism>
<dbReference type="PROSITE" id="PS50893">
    <property type="entry name" value="ABC_TRANSPORTER_2"/>
    <property type="match status" value="1"/>
</dbReference>
<keyword evidence="3" id="KW-0812">Transmembrane</keyword>
<name>A0A430ABK0_9ENTE</name>
<dbReference type="PANTHER" id="PTHR42798:SF2">
    <property type="entry name" value="ABC TRANSPORTER ATP-BINDING PROTEIN MG467-RELATED"/>
    <property type="match status" value="1"/>
</dbReference>
<feature type="transmembrane region" description="Helical" evidence="3">
    <location>
        <begin position="613"/>
        <end position="633"/>
    </location>
</feature>
<dbReference type="InterPro" id="IPR003593">
    <property type="entry name" value="AAA+_ATPase"/>
</dbReference>
<dbReference type="Pfam" id="PF00005">
    <property type="entry name" value="ABC_tran"/>
    <property type="match status" value="1"/>
</dbReference>
<feature type="transmembrane region" description="Helical" evidence="3">
    <location>
        <begin position="529"/>
        <end position="549"/>
    </location>
</feature>
<proteinExistence type="predicted"/>
<dbReference type="GO" id="GO:0016887">
    <property type="term" value="F:ATP hydrolysis activity"/>
    <property type="evidence" value="ECO:0007669"/>
    <property type="project" value="InterPro"/>
</dbReference>
<keyword evidence="3" id="KW-0472">Membrane</keyword>
<dbReference type="RefSeq" id="WP_126830008.1">
    <property type="nucleotide sequence ID" value="NZ_CBCRYB010000006.1"/>
</dbReference>
<evidence type="ECO:0000313" key="5">
    <source>
        <dbReference type="EMBL" id="RSU04593.1"/>
    </source>
</evidence>
<keyword evidence="3" id="KW-1133">Transmembrane helix</keyword>
<comment type="caution">
    <text evidence="5">The sequence shown here is derived from an EMBL/GenBank/DDBJ whole genome shotgun (WGS) entry which is preliminary data.</text>
</comment>
<reference evidence="5 6" key="1">
    <citation type="submission" date="2017-05" db="EMBL/GenBank/DDBJ databases">
        <title>Vagococcus spp. assemblies.</title>
        <authorList>
            <person name="Gulvik C.A."/>
        </authorList>
    </citation>
    <scope>NUCLEOTIDE SEQUENCE [LARGE SCALE GENOMIC DNA]</scope>
    <source>
        <strain evidence="5 6">CCUG 41755</strain>
    </source>
</reference>
<evidence type="ECO:0000259" key="4">
    <source>
        <dbReference type="PROSITE" id="PS50893"/>
    </source>
</evidence>
<feature type="transmembrane region" description="Helical" evidence="3">
    <location>
        <begin position="569"/>
        <end position="593"/>
    </location>
</feature>
<accession>A0A430ABK0</accession>
<dbReference type="PANTHER" id="PTHR42798">
    <property type="entry name" value="LIPOPROTEIN-RELEASING SYSTEM ATP-BINDING PROTEIN LOLD"/>
    <property type="match status" value="1"/>
</dbReference>
<feature type="transmembrane region" description="Helical" evidence="3">
    <location>
        <begin position="251"/>
        <end position="268"/>
    </location>
</feature>
<keyword evidence="2" id="KW-0067">ATP-binding</keyword>
<evidence type="ECO:0000313" key="6">
    <source>
        <dbReference type="Proteomes" id="UP000287101"/>
    </source>
</evidence>
<dbReference type="EMBL" id="NGJY01000001">
    <property type="protein sequence ID" value="RSU04593.1"/>
    <property type="molecule type" value="Genomic_DNA"/>
</dbReference>
<dbReference type="SMART" id="SM00382">
    <property type="entry name" value="AAA"/>
    <property type="match status" value="1"/>
</dbReference>
<evidence type="ECO:0000256" key="3">
    <source>
        <dbReference type="SAM" id="Phobius"/>
    </source>
</evidence>